<organism evidence="1 2">
    <name type="scientific">Sphaerobolus stellatus (strain SS14)</name>
    <dbReference type="NCBI Taxonomy" id="990650"/>
    <lineage>
        <taxon>Eukaryota</taxon>
        <taxon>Fungi</taxon>
        <taxon>Dikarya</taxon>
        <taxon>Basidiomycota</taxon>
        <taxon>Agaricomycotina</taxon>
        <taxon>Agaricomycetes</taxon>
        <taxon>Phallomycetidae</taxon>
        <taxon>Geastrales</taxon>
        <taxon>Sphaerobolaceae</taxon>
        <taxon>Sphaerobolus</taxon>
    </lineage>
</organism>
<evidence type="ECO:0000313" key="1">
    <source>
        <dbReference type="EMBL" id="KIJ29135.1"/>
    </source>
</evidence>
<dbReference type="Proteomes" id="UP000054279">
    <property type="component" value="Unassembled WGS sequence"/>
</dbReference>
<accession>A0A0C9UVB9</accession>
<proteinExistence type="predicted"/>
<name>A0A0C9UVB9_SPHS4</name>
<dbReference type="AlphaFoldDB" id="A0A0C9UVB9"/>
<keyword evidence="2" id="KW-1185">Reference proteome</keyword>
<protein>
    <submittedName>
        <fullName evidence="1">Uncharacterized protein</fullName>
    </submittedName>
</protein>
<sequence>MQFLLNLRVSEQNSGLIYRKSSGVRNFGLLHFAVRVENPVEYLTSSRNVISSQDIYTLIIAREVLIAKIPEVITSTFFHAADGYCNEGGCSIPERLKLVNAIFSKFLTIRDILYTVYRNTETVCLKCNIFRELKLKEGCKAIWDELPQLFGLPPWDDLLNDSEGLVG</sequence>
<gene>
    <name evidence="1" type="ORF">M422DRAFT_269565</name>
</gene>
<dbReference type="HOGENOM" id="CLU_1595604_0_0_1"/>
<evidence type="ECO:0000313" key="2">
    <source>
        <dbReference type="Proteomes" id="UP000054279"/>
    </source>
</evidence>
<reference evidence="1 2" key="1">
    <citation type="submission" date="2014-06" db="EMBL/GenBank/DDBJ databases">
        <title>Evolutionary Origins and Diversification of the Mycorrhizal Mutualists.</title>
        <authorList>
            <consortium name="DOE Joint Genome Institute"/>
            <consortium name="Mycorrhizal Genomics Consortium"/>
            <person name="Kohler A."/>
            <person name="Kuo A."/>
            <person name="Nagy L.G."/>
            <person name="Floudas D."/>
            <person name="Copeland A."/>
            <person name="Barry K.W."/>
            <person name="Cichocki N."/>
            <person name="Veneault-Fourrey C."/>
            <person name="LaButti K."/>
            <person name="Lindquist E.A."/>
            <person name="Lipzen A."/>
            <person name="Lundell T."/>
            <person name="Morin E."/>
            <person name="Murat C."/>
            <person name="Riley R."/>
            <person name="Ohm R."/>
            <person name="Sun H."/>
            <person name="Tunlid A."/>
            <person name="Henrissat B."/>
            <person name="Grigoriev I.V."/>
            <person name="Hibbett D.S."/>
            <person name="Martin F."/>
        </authorList>
    </citation>
    <scope>NUCLEOTIDE SEQUENCE [LARGE SCALE GENOMIC DNA]</scope>
    <source>
        <strain evidence="1 2">SS14</strain>
    </source>
</reference>
<dbReference type="OrthoDB" id="10641849at2759"/>
<dbReference type="EMBL" id="KN837290">
    <property type="protein sequence ID" value="KIJ29135.1"/>
    <property type="molecule type" value="Genomic_DNA"/>
</dbReference>